<evidence type="ECO:0000313" key="1">
    <source>
        <dbReference type="EMBL" id="MEM5292104.1"/>
    </source>
</evidence>
<sequence>MDSMPVATDTLGFDVACAALESATRDLQRLTDDPTATLAALSKAQRHYDLSRTRWLQFEWQFRAAAVHALEPSPLRVGQLLVVGPDKAIRESLAVLLAVKGYGRPKASGFDAFDFADASGGQLVIVDVPWHSDTAARWFVESFDGSSDKPHIIALVHPEADNFSGKVDRVVAKPLVLHALLEAIGDIDRTVAMLMDRKTTMSAPTAVPLPASSVSLRVA</sequence>
<accession>A0ABU9QRT0</accession>
<organism evidence="1 2">
    <name type="scientific">Paraburkholderia sabiae</name>
    <dbReference type="NCBI Taxonomy" id="273251"/>
    <lineage>
        <taxon>Bacteria</taxon>
        <taxon>Pseudomonadati</taxon>
        <taxon>Pseudomonadota</taxon>
        <taxon>Betaproteobacteria</taxon>
        <taxon>Burkholderiales</taxon>
        <taxon>Burkholderiaceae</taxon>
        <taxon>Paraburkholderia</taxon>
    </lineage>
</organism>
<keyword evidence="2" id="KW-1185">Reference proteome</keyword>
<gene>
    <name evidence="1" type="ORF">V4C55_41085</name>
</gene>
<name>A0ABU9QRT0_9BURK</name>
<proteinExistence type="predicted"/>
<comment type="caution">
    <text evidence="1">The sequence shown here is derived from an EMBL/GenBank/DDBJ whole genome shotgun (WGS) entry which is preliminary data.</text>
</comment>
<dbReference type="Proteomes" id="UP001494588">
    <property type="component" value="Unassembled WGS sequence"/>
</dbReference>
<reference evidence="1 2" key="1">
    <citation type="submission" date="2024-01" db="EMBL/GenBank/DDBJ databases">
        <title>The diversity of rhizobia nodulating Mimosa spp. in eleven states of Brazil covering several biomes is determined by host plant, location, and edaphic factors.</title>
        <authorList>
            <person name="Rouws L."/>
            <person name="Barauna A."/>
            <person name="Beukes C."/>
            <person name="De Faria S.M."/>
            <person name="Gross E."/>
            <person name="Dos Reis Junior F.B."/>
            <person name="Simon M."/>
            <person name="Maluk M."/>
            <person name="Odee D.W."/>
            <person name="Kenicer G."/>
            <person name="Young J.P.W."/>
            <person name="Reis V.M."/>
            <person name="Zilli J."/>
            <person name="James E.K."/>
        </authorList>
    </citation>
    <scope>NUCLEOTIDE SEQUENCE [LARGE SCALE GENOMIC DNA]</scope>
    <source>
        <strain evidence="1 2">JPY77</strain>
    </source>
</reference>
<protein>
    <submittedName>
        <fullName evidence="1">Response regulator receiver protein</fullName>
    </submittedName>
</protein>
<dbReference type="EMBL" id="JAZHGC010000070">
    <property type="protein sequence ID" value="MEM5292104.1"/>
    <property type="molecule type" value="Genomic_DNA"/>
</dbReference>
<dbReference type="RefSeq" id="WP_201662010.1">
    <property type="nucleotide sequence ID" value="NZ_CAJHCS010000056.1"/>
</dbReference>
<evidence type="ECO:0000313" key="2">
    <source>
        <dbReference type="Proteomes" id="UP001494588"/>
    </source>
</evidence>